<organism evidence="1 2">
    <name type="scientific">Puniceibacterium sediminis</name>
    <dbReference type="NCBI Taxonomy" id="1608407"/>
    <lineage>
        <taxon>Bacteria</taxon>
        <taxon>Pseudomonadati</taxon>
        <taxon>Pseudomonadota</taxon>
        <taxon>Alphaproteobacteria</taxon>
        <taxon>Rhodobacterales</taxon>
        <taxon>Paracoccaceae</taxon>
        <taxon>Puniceibacterium</taxon>
    </lineage>
</organism>
<dbReference type="Pfam" id="PF06748">
    <property type="entry name" value="DUF1217"/>
    <property type="match status" value="4"/>
</dbReference>
<gene>
    <name evidence="1" type="ORF">SAMN06265370_114132</name>
</gene>
<name>A0A238Y5M3_9RHOB</name>
<evidence type="ECO:0008006" key="3">
    <source>
        <dbReference type="Google" id="ProtNLM"/>
    </source>
</evidence>
<protein>
    <recommendedName>
        <fullName evidence="3">Flagellar protein</fullName>
    </recommendedName>
</protein>
<proteinExistence type="predicted"/>
<evidence type="ECO:0000313" key="1">
    <source>
        <dbReference type="EMBL" id="SNR66272.1"/>
    </source>
</evidence>
<sequence>MSFSPIVSGTGLIGWEFLNRTREKQQIAFEKSPMIARDKAQFEQQIQSVQTSEQLMDNRELLRVALGAFGLDDDLGNRAFIKKVLDSDLADSTSLANRLADKRYLALAQTFNFAGTTGPRIETSQTDTAISAKLDKLKKPEDLLSDPSLLRATLKGFGLEKDVGNEFFLQKVLGSDLSDKNSFANRLTDKRYVELAKTFDFHSKAQSQDSLYGFVDAFSGVLDDIETADDLIDNAELTNSALSIFGLEKDFANLDKTDFLKNVLESDPYDNESFAAKLDDPRYLALSNAFALGDPDRDQSKAQKLVDALSSRSGVIEQPDDLFNDVGLTVKVMDFFNLPQGAGKIAQAKRFVESDLSSPTSLANVHPDKRYQAFVEAFDFKEASTTRTYPAGFAETISQNYIDRQFEKEIGESDSNMRIALSLERDLTDLIELGGRTDTQWFSVMASAPLRAVFETAFGLPSSFGTLDLDQQLSEFKKRSEQYFGVETVSEYADPDRMDQLRRRFLVASDQQNSASLSPGAGVVLALLSGYSG</sequence>
<dbReference type="AlphaFoldDB" id="A0A238Y5M3"/>
<reference evidence="1 2" key="1">
    <citation type="submission" date="2017-06" db="EMBL/GenBank/DDBJ databases">
        <authorList>
            <person name="Kim H.J."/>
            <person name="Triplett B.A."/>
        </authorList>
    </citation>
    <scope>NUCLEOTIDE SEQUENCE [LARGE SCALE GENOMIC DNA]</scope>
    <source>
        <strain evidence="1 2">DSM 29052</strain>
    </source>
</reference>
<dbReference type="EMBL" id="FZNN01000014">
    <property type="protein sequence ID" value="SNR66272.1"/>
    <property type="molecule type" value="Genomic_DNA"/>
</dbReference>
<dbReference type="InterPro" id="IPR023157">
    <property type="entry name" value="AGR-C-984p-like_sf"/>
</dbReference>
<accession>A0A238Y5M3</accession>
<keyword evidence="2" id="KW-1185">Reference proteome</keyword>
<dbReference type="InterPro" id="IPR010626">
    <property type="entry name" value="DUF1217"/>
</dbReference>
<dbReference type="RefSeq" id="WP_176439156.1">
    <property type="nucleotide sequence ID" value="NZ_FZNN01000014.1"/>
</dbReference>
<dbReference type="Proteomes" id="UP000198417">
    <property type="component" value="Unassembled WGS sequence"/>
</dbReference>
<dbReference type="Gene3D" id="1.10.3700.10">
    <property type="entry name" value="AGR C 984p-like"/>
    <property type="match status" value="3"/>
</dbReference>
<evidence type="ECO:0000313" key="2">
    <source>
        <dbReference type="Proteomes" id="UP000198417"/>
    </source>
</evidence>
<dbReference type="SUPFAM" id="SSF158837">
    <property type="entry name" value="AGR C 984p-like"/>
    <property type="match status" value="4"/>
</dbReference>